<accession>A0A3F3PYF1</accession>
<evidence type="ECO:0000256" key="1">
    <source>
        <dbReference type="SAM" id="MobiDB-lite"/>
    </source>
</evidence>
<keyword evidence="3" id="KW-1185">Reference proteome</keyword>
<dbReference type="RefSeq" id="XP_026624899.1">
    <property type="nucleotide sequence ID" value="XM_026766732.1"/>
</dbReference>
<dbReference type="GeneID" id="38135088"/>
<evidence type="ECO:0000313" key="2">
    <source>
        <dbReference type="EMBL" id="RDH31877.1"/>
    </source>
</evidence>
<gene>
    <name evidence="2" type="ORF">BDQ94DRAFT_145936</name>
</gene>
<feature type="region of interest" description="Disordered" evidence="1">
    <location>
        <begin position="53"/>
        <end position="77"/>
    </location>
</feature>
<reference evidence="2 3" key="1">
    <citation type="submission" date="2018-07" db="EMBL/GenBank/DDBJ databases">
        <title>The genomes of Aspergillus section Nigri reveals drivers in fungal speciation.</title>
        <authorList>
            <consortium name="DOE Joint Genome Institute"/>
            <person name="Vesth T.C."/>
            <person name="Nybo J."/>
            <person name="Theobald S."/>
            <person name="Brandl J."/>
            <person name="Frisvad J.C."/>
            <person name="Nielsen K.F."/>
            <person name="Lyhne E.K."/>
            <person name="Kogle M.E."/>
            <person name="Kuo A."/>
            <person name="Riley R."/>
            <person name="Clum A."/>
            <person name="Nolan M."/>
            <person name="Lipzen A."/>
            <person name="Salamov A."/>
            <person name="Henrissat B."/>
            <person name="Wiebenga A."/>
            <person name="De vries R.P."/>
            <person name="Grigoriev I.V."/>
            <person name="Mortensen U.H."/>
            <person name="Andersen M.R."/>
            <person name="Baker S.E."/>
        </authorList>
    </citation>
    <scope>NUCLEOTIDE SEQUENCE [LARGE SCALE GENOMIC DNA]</scope>
    <source>
        <strain evidence="2 3">CBS 139.54b</strain>
    </source>
</reference>
<protein>
    <submittedName>
        <fullName evidence="2">Uncharacterized protein</fullName>
    </submittedName>
</protein>
<sequence>MDSLSPPCRSLPECNKSCKILGSTDCISIKAKMRIANSQALIAQFAWMLTSTNEPVDEDPGFGSRDISKPDLTNTHC</sequence>
<dbReference type="EMBL" id="KZ852052">
    <property type="protein sequence ID" value="RDH31877.1"/>
    <property type="molecule type" value="Genomic_DNA"/>
</dbReference>
<evidence type="ECO:0000313" key="3">
    <source>
        <dbReference type="Proteomes" id="UP000253729"/>
    </source>
</evidence>
<name>A0A3F3PYF1_9EURO</name>
<dbReference type="AlphaFoldDB" id="A0A3F3PYF1"/>
<organism evidence="2 3">
    <name type="scientific">Aspergillus welwitschiae</name>
    <dbReference type="NCBI Taxonomy" id="1341132"/>
    <lineage>
        <taxon>Eukaryota</taxon>
        <taxon>Fungi</taxon>
        <taxon>Dikarya</taxon>
        <taxon>Ascomycota</taxon>
        <taxon>Pezizomycotina</taxon>
        <taxon>Eurotiomycetes</taxon>
        <taxon>Eurotiomycetidae</taxon>
        <taxon>Eurotiales</taxon>
        <taxon>Aspergillaceae</taxon>
        <taxon>Aspergillus</taxon>
        <taxon>Aspergillus subgen. Circumdati</taxon>
    </lineage>
</organism>
<proteinExistence type="predicted"/>
<dbReference type="Proteomes" id="UP000253729">
    <property type="component" value="Unassembled WGS sequence"/>
</dbReference>